<evidence type="ECO:0000313" key="5">
    <source>
        <dbReference type="EMBL" id="PIA72349.1"/>
    </source>
</evidence>
<evidence type="ECO:0000256" key="1">
    <source>
        <dbReference type="ARBA" id="ARBA00010333"/>
    </source>
</evidence>
<dbReference type="RefSeq" id="WP_099522851.1">
    <property type="nucleotide sequence ID" value="NZ_NIQU01000001.1"/>
</dbReference>
<dbReference type="Gene3D" id="3.40.190.10">
    <property type="entry name" value="Periplasmic binding protein-like II"/>
    <property type="match status" value="2"/>
</dbReference>
<dbReference type="PANTHER" id="PTHR35936:SF25">
    <property type="entry name" value="ABC TRANSPORTER SUBSTRATE-BINDING PROTEIN"/>
    <property type="match status" value="1"/>
</dbReference>
<dbReference type="EMBL" id="NIQU01000001">
    <property type="protein sequence ID" value="PIA72349.1"/>
    <property type="molecule type" value="Genomic_DNA"/>
</dbReference>
<reference evidence="6" key="1">
    <citation type="submission" date="2017-06" db="EMBL/GenBank/DDBJ databases">
        <authorList>
            <person name="Rastogi G."/>
            <person name="Vaishampayan P."/>
            <person name="Seuylemezian A."/>
        </authorList>
    </citation>
    <scope>NUCLEOTIDE SEQUENCE [LARGE SCALE GENOMIC DNA]</scope>
    <source>
        <strain evidence="6">PI11</strain>
    </source>
</reference>
<dbReference type="InterPro" id="IPR001638">
    <property type="entry name" value="Solute-binding_3/MltF_N"/>
</dbReference>
<sequence>MTVVRAWLLLLLLSPASASAELLRLVADPWPPFNDQRLPGKGLASDLVEQALARAGYTTSYVEVPWERAVLGLKRGDYDVLINAWYSADRTEYGYFSQPYLVNRIRFMQRKGSNIRFETLADLYSHSIAVVRGYAYSKEFDSDPQLLKVGVGSFEIAARMLHAGRVQLALEDELVARYMLGRTLSSIRDELEFLPLPLSENGLHILIRRSHPQHRDIARRFDAAIQSMSEDGSYAATLKRHGP</sequence>
<proteinExistence type="inferred from homology"/>
<name>A0A2G5FWH6_9PSED</name>
<keyword evidence="2 3" id="KW-0732">Signal</keyword>
<dbReference type="SMART" id="SM00062">
    <property type="entry name" value="PBPb"/>
    <property type="match status" value="1"/>
</dbReference>
<feature type="domain" description="Solute-binding protein family 3/N-terminal" evidence="4">
    <location>
        <begin position="35"/>
        <end position="241"/>
    </location>
</feature>
<dbReference type="Proteomes" id="UP000229504">
    <property type="component" value="Unassembled WGS sequence"/>
</dbReference>
<evidence type="ECO:0000259" key="4">
    <source>
        <dbReference type="SMART" id="SM00062"/>
    </source>
</evidence>
<gene>
    <name evidence="5" type="ORF">CDO35_05000</name>
</gene>
<feature type="signal peptide" evidence="3">
    <location>
        <begin position="1"/>
        <end position="20"/>
    </location>
</feature>
<dbReference type="AlphaFoldDB" id="A0A2G5FWH6"/>
<organism evidence="5 6">
    <name type="scientific">Pseudomonas sediminis</name>
    <dbReference type="NCBI Taxonomy" id="1691904"/>
    <lineage>
        <taxon>Bacteria</taxon>
        <taxon>Pseudomonadati</taxon>
        <taxon>Pseudomonadota</taxon>
        <taxon>Gammaproteobacteria</taxon>
        <taxon>Pseudomonadales</taxon>
        <taxon>Pseudomonadaceae</taxon>
        <taxon>Pseudomonas</taxon>
    </lineage>
</organism>
<evidence type="ECO:0000256" key="3">
    <source>
        <dbReference type="SAM" id="SignalP"/>
    </source>
</evidence>
<evidence type="ECO:0000256" key="2">
    <source>
        <dbReference type="ARBA" id="ARBA00022729"/>
    </source>
</evidence>
<dbReference type="Pfam" id="PF00497">
    <property type="entry name" value="SBP_bac_3"/>
    <property type="match status" value="1"/>
</dbReference>
<feature type="chain" id="PRO_5013599523" evidence="3">
    <location>
        <begin position="21"/>
        <end position="243"/>
    </location>
</feature>
<comment type="caution">
    <text evidence="5">The sequence shown here is derived from an EMBL/GenBank/DDBJ whole genome shotgun (WGS) entry which is preliminary data.</text>
</comment>
<dbReference type="SUPFAM" id="SSF53850">
    <property type="entry name" value="Periplasmic binding protein-like II"/>
    <property type="match status" value="1"/>
</dbReference>
<dbReference type="PANTHER" id="PTHR35936">
    <property type="entry name" value="MEMBRANE-BOUND LYTIC MUREIN TRANSGLYCOSYLASE F"/>
    <property type="match status" value="1"/>
</dbReference>
<comment type="similarity">
    <text evidence="1">Belongs to the bacterial solute-binding protein 3 family.</text>
</comment>
<accession>A0A2G5FWH6</accession>
<protein>
    <submittedName>
        <fullName evidence="5">Amino acid ABC transporter substrate-binding protein</fullName>
    </submittedName>
</protein>
<evidence type="ECO:0000313" key="6">
    <source>
        <dbReference type="Proteomes" id="UP000229504"/>
    </source>
</evidence>